<dbReference type="HOGENOM" id="CLU_168781_3_1_9"/>
<evidence type="ECO:0000313" key="2">
    <source>
        <dbReference type="Proteomes" id="UP000002217"/>
    </source>
</evidence>
<accession>C8VW35</accession>
<dbReference type="OrthoDB" id="1809609at2"/>
<proteinExistence type="predicted"/>
<evidence type="ECO:0008006" key="3">
    <source>
        <dbReference type="Google" id="ProtNLM"/>
    </source>
</evidence>
<protein>
    <recommendedName>
        <fullName evidence="3">Coat F domain protein</fullName>
    </recommendedName>
</protein>
<reference evidence="1 2" key="1">
    <citation type="journal article" date="2009" name="Stand. Genomic Sci.">
        <title>Complete genome sequence of Desulfotomaculum acetoxidans type strain (5575).</title>
        <authorList>
            <person name="Spring S."/>
            <person name="Lapidus A."/>
            <person name="Schroder M."/>
            <person name="Gleim D."/>
            <person name="Sims D."/>
            <person name="Meincke L."/>
            <person name="Glavina Del Rio T."/>
            <person name="Tice H."/>
            <person name="Copeland A."/>
            <person name="Cheng J.F."/>
            <person name="Lucas S."/>
            <person name="Chen F."/>
            <person name="Nolan M."/>
            <person name="Bruce D."/>
            <person name="Goodwin L."/>
            <person name="Pitluck S."/>
            <person name="Ivanova N."/>
            <person name="Mavromatis K."/>
            <person name="Mikhailova N."/>
            <person name="Pati A."/>
            <person name="Chen A."/>
            <person name="Palaniappan K."/>
            <person name="Land M."/>
            <person name="Hauser L."/>
            <person name="Chang Y.J."/>
            <person name="Jeffries C.D."/>
            <person name="Chain P."/>
            <person name="Saunders E."/>
            <person name="Brettin T."/>
            <person name="Detter J.C."/>
            <person name="Goker M."/>
            <person name="Bristow J."/>
            <person name="Eisen J.A."/>
            <person name="Markowitz V."/>
            <person name="Hugenholtz P."/>
            <person name="Kyrpides N.C."/>
            <person name="Klenk H.P."/>
            <person name="Han C."/>
        </authorList>
    </citation>
    <scope>NUCLEOTIDE SEQUENCE [LARGE SCALE GENOMIC DNA]</scope>
    <source>
        <strain evidence="2">ATCC 49208 / DSM 771 / VKM B-1644</strain>
    </source>
</reference>
<organism evidence="1 2">
    <name type="scientific">Desulfofarcimen acetoxidans (strain ATCC 49208 / DSM 771 / KCTC 5769 / VKM B-1644 / 5575)</name>
    <name type="common">Desulfotomaculum acetoxidans</name>
    <dbReference type="NCBI Taxonomy" id="485916"/>
    <lineage>
        <taxon>Bacteria</taxon>
        <taxon>Bacillati</taxon>
        <taxon>Bacillota</taxon>
        <taxon>Clostridia</taxon>
        <taxon>Eubacteriales</taxon>
        <taxon>Peptococcaceae</taxon>
        <taxon>Desulfofarcimen</taxon>
    </lineage>
</organism>
<dbReference type="STRING" id="485916.Dtox_3610"/>
<dbReference type="RefSeq" id="WP_015759009.1">
    <property type="nucleotide sequence ID" value="NC_013216.1"/>
</dbReference>
<dbReference type="Gene3D" id="1.20.1260.10">
    <property type="match status" value="1"/>
</dbReference>
<keyword evidence="2" id="KW-1185">Reference proteome</keyword>
<dbReference type="AlphaFoldDB" id="C8VW35"/>
<dbReference type="EMBL" id="CP001720">
    <property type="protein sequence ID" value="ACV64322.1"/>
    <property type="molecule type" value="Genomic_DNA"/>
</dbReference>
<evidence type="ECO:0000313" key="1">
    <source>
        <dbReference type="EMBL" id="ACV64322.1"/>
    </source>
</evidence>
<gene>
    <name evidence="1" type="ordered locus">Dtox_3610</name>
</gene>
<dbReference type="InterPro" id="IPR012347">
    <property type="entry name" value="Ferritin-like"/>
</dbReference>
<dbReference type="Proteomes" id="UP000002217">
    <property type="component" value="Chromosome"/>
</dbReference>
<sequence length="73" mass="8268">MISGKITEREKLYLNDQLKAEELCGKKLRLFMSQTQDQNLQSVLQMAADQSQKHSNAIKGMLQESGIPVQSMQ</sequence>
<name>C8VW35_DESAS</name>
<dbReference type="KEGG" id="dae:Dtox_3610"/>